<evidence type="ECO:0000313" key="2">
    <source>
        <dbReference type="EMBL" id="CAG5087725.1"/>
    </source>
</evidence>
<organism evidence="2 3">
    <name type="scientific">Oikopleura dioica</name>
    <name type="common">Tunicate</name>
    <dbReference type="NCBI Taxonomy" id="34765"/>
    <lineage>
        <taxon>Eukaryota</taxon>
        <taxon>Metazoa</taxon>
        <taxon>Chordata</taxon>
        <taxon>Tunicata</taxon>
        <taxon>Appendicularia</taxon>
        <taxon>Copelata</taxon>
        <taxon>Oikopleuridae</taxon>
        <taxon>Oikopleura</taxon>
    </lineage>
</organism>
<proteinExistence type="inferred from homology"/>
<dbReference type="Proteomes" id="UP001158576">
    <property type="component" value="Chromosome PAR"/>
</dbReference>
<dbReference type="SMART" id="SM00442">
    <property type="entry name" value="FGF"/>
    <property type="match status" value="1"/>
</dbReference>
<gene>
    <name evidence="2" type="ORF">OKIOD_LOCUS3176</name>
</gene>
<keyword evidence="3" id="KW-1185">Reference proteome</keyword>
<evidence type="ECO:0000256" key="1">
    <source>
        <dbReference type="ARBA" id="ARBA00007936"/>
    </source>
</evidence>
<comment type="similarity">
    <text evidence="1">Belongs to the heparin-binding growth factors family.</text>
</comment>
<reference evidence="2 3" key="1">
    <citation type="submission" date="2021-04" db="EMBL/GenBank/DDBJ databases">
        <authorList>
            <person name="Bliznina A."/>
        </authorList>
    </citation>
    <scope>NUCLEOTIDE SEQUENCE [LARGE SCALE GENOMIC DNA]</scope>
</reference>
<dbReference type="InterPro" id="IPR008996">
    <property type="entry name" value="IL1/FGF"/>
</dbReference>
<accession>A0ABN7RWN0</accession>
<dbReference type="Pfam" id="PF00167">
    <property type="entry name" value="FGF"/>
    <property type="match status" value="1"/>
</dbReference>
<dbReference type="EMBL" id="OU015568">
    <property type="protein sequence ID" value="CAG5087725.1"/>
    <property type="molecule type" value="Genomic_DNA"/>
</dbReference>
<sequence length="187" mass="21183">MLRERSASHKILSTITNALIYILQEQQVRAVKTELQLRDGRFLAVEKGILQACAESGDSKTLFFLVPIGLRQVAIQNIDTLAYVAMNETSRVYLSEVFNSDCQFKEATFENYWCVYSSVSHKNPDNLKPMFLSVSKSGKMRPGYKTSKTKPEGHFLPKPISTQMLKIPTEEEIDAFQKPEIISNAMV</sequence>
<dbReference type="InterPro" id="IPR002209">
    <property type="entry name" value="Fibroblast_GF_fam"/>
</dbReference>
<dbReference type="PANTHER" id="PTHR11486">
    <property type="entry name" value="FIBROBLAST GROWTH FACTOR"/>
    <property type="match status" value="1"/>
</dbReference>
<protein>
    <submittedName>
        <fullName evidence="2">Oidioi.mRNA.OKI2018_I69.PAR.g11618.t1.cds</fullName>
    </submittedName>
</protein>
<dbReference type="Gene3D" id="2.80.10.50">
    <property type="match status" value="1"/>
</dbReference>
<name>A0ABN7RWN0_OIKDI</name>
<dbReference type="SUPFAM" id="SSF50353">
    <property type="entry name" value="Cytokine"/>
    <property type="match status" value="1"/>
</dbReference>
<evidence type="ECO:0000313" key="3">
    <source>
        <dbReference type="Proteomes" id="UP001158576"/>
    </source>
</evidence>